<dbReference type="PROSITE" id="PS00088">
    <property type="entry name" value="SOD_MN"/>
    <property type="match status" value="1"/>
</dbReference>
<dbReference type="InterPro" id="IPR019832">
    <property type="entry name" value="Mn/Fe_SOD_C"/>
</dbReference>
<dbReference type="PIRSF" id="PIRSF000349">
    <property type="entry name" value="SODismutase"/>
    <property type="match status" value="1"/>
</dbReference>
<comment type="caution">
    <text evidence="10">The sequence shown here is derived from an EMBL/GenBank/DDBJ whole genome shotgun (WGS) entry which is preliminary data.</text>
</comment>
<dbReference type="Proteomes" id="UP000228900">
    <property type="component" value="Unassembled WGS sequence"/>
</dbReference>
<evidence type="ECO:0000256" key="5">
    <source>
        <dbReference type="ARBA" id="ARBA00023004"/>
    </source>
</evidence>
<dbReference type="PANTHER" id="PTHR42769">
    <property type="entry name" value="SUPEROXIDE DISMUTASE"/>
    <property type="match status" value="1"/>
</dbReference>
<protein>
    <recommendedName>
        <fullName evidence="2 7">Superoxide dismutase</fullName>
        <ecNumber evidence="2 7">1.15.1.1</ecNumber>
    </recommendedName>
</protein>
<comment type="catalytic activity">
    <reaction evidence="7">
        <text>2 superoxide + 2 H(+) = H2O2 + O2</text>
        <dbReference type="Rhea" id="RHEA:20696"/>
        <dbReference type="ChEBI" id="CHEBI:15378"/>
        <dbReference type="ChEBI" id="CHEBI:15379"/>
        <dbReference type="ChEBI" id="CHEBI:16240"/>
        <dbReference type="ChEBI" id="CHEBI:18421"/>
        <dbReference type="EC" id="1.15.1.1"/>
    </reaction>
</comment>
<dbReference type="SUPFAM" id="SSF54719">
    <property type="entry name" value="Fe,Mn superoxide dismutase (SOD), C-terminal domain"/>
    <property type="match status" value="1"/>
</dbReference>
<dbReference type="InterPro" id="IPR036324">
    <property type="entry name" value="Mn/Fe_SOD_N_sf"/>
</dbReference>
<evidence type="ECO:0000256" key="6">
    <source>
        <dbReference type="PIRSR" id="PIRSR000349-1"/>
    </source>
</evidence>
<evidence type="ECO:0000256" key="7">
    <source>
        <dbReference type="RuleBase" id="RU000414"/>
    </source>
</evidence>
<feature type="binding site" evidence="6">
    <location>
        <position position="159"/>
    </location>
    <ligand>
        <name>Mn(2+)</name>
        <dbReference type="ChEBI" id="CHEBI:29035"/>
    </ligand>
</feature>
<comment type="similarity">
    <text evidence="1 7">Belongs to the iron/manganese superoxide dismutase family.</text>
</comment>
<proteinExistence type="inferred from homology"/>
<evidence type="ECO:0000256" key="3">
    <source>
        <dbReference type="ARBA" id="ARBA00022723"/>
    </source>
</evidence>
<dbReference type="PRINTS" id="PR01703">
    <property type="entry name" value="MNSODISMTASE"/>
</dbReference>
<evidence type="ECO:0000313" key="10">
    <source>
        <dbReference type="EMBL" id="PIT94970.1"/>
    </source>
</evidence>
<sequence>MFTLPSLPFAPSALEPHISARTLEFHYGKHYQAYVDNLNKLIAGTELEAKSLEEIIIVTFNQPDKAAIFNNAAQAYNHNFYWQSLSSDSSKPSLELVAMINTSFGTWDAFVEQFTTLALSQFGSGWAWLIMEEGKLKIIKTANADTPIAHGQKPLLVVDVWEHAYYLDYQNRRADYIKNILTILLNWNFAEKNLAL</sequence>
<dbReference type="SUPFAM" id="SSF46609">
    <property type="entry name" value="Fe,Mn superoxide dismutase (SOD), N-terminal domain"/>
    <property type="match status" value="1"/>
</dbReference>
<dbReference type="InterPro" id="IPR019831">
    <property type="entry name" value="Mn/Fe_SOD_N"/>
</dbReference>
<dbReference type="InterPro" id="IPR019833">
    <property type="entry name" value="Mn/Fe_SOD_BS"/>
</dbReference>
<evidence type="ECO:0000256" key="2">
    <source>
        <dbReference type="ARBA" id="ARBA00012682"/>
    </source>
</evidence>
<dbReference type="FunFam" id="1.10.287.990:FF:000002">
    <property type="entry name" value="Superoxide dismutase"/>
    <property type="match status" value="1"/>
</dbReference>
<dbReference type="EC" id="1.15.1.1" evidence="2 7"/>
<dbReference type="GO" id="GO:0046872">
    <property type="term" value="F:metal ion binding"/>
    <property type="evidence" value="ECO:0007669"/>
    <property type="project" value="UniProtKB-KW"/>
</dbReference>
<dbReference type="Gene3D" id="1.10.287.990">
    <property type="entry name" value="Fe,Mn superoxide dismutase (SOD) domain"/>
    <property type="match status" value="1"/>
</dbReference>
<feature type="binding site" evidence="6">
    <location>
        <position position="26"/>
    </location>
    <ligand>
        <name>Mn(2+)</name>
        <dbReference type="ChEBI" id="CHEBI:29035"/>
    </ligand>
</feature>
<dbReference type="Gene3D" id="3.55.40.20">
    <property type="entry name" value="Iron/manganese superoxide dismutase, C-terminal domain"/>
    <property type="match status" value="1"/>
</dbReference>
<reference evidence="11" key="1">
    <citation type="submission" date="2017-09" db="EMBL/GenBank/DDBJ databases">
        <title>Depth-based differentiation of microbial function through sediment-hosted aquifers and enrichment of novel symbionts in the deep terrestrial subsurface.</title>
        <authorList>
            <person name="Probst A.J."/>
            <person name="Ladd B."/>
            <person name="Jarett J.K."/>
            <person name="Geller-Mcgrath D.E."/>
            <person name="Sieber C.M.K."/>
            <person name="Emerson J.B."/>
            <person name="Anantharaman K."/>
            <person name="Thomas B.C."/>
            <person name="Malmstrom R."/>
            <person name="Stieglmeier M."/>
            <person name="Klingl A."/>
            <person name="Woyke T."/>
            <person name="Ryan C.M."/>
            <person name="Banfield J.F."/>
        </authorList>
    </citation>
    <scope>NUCLEOTIDE SEQUENCE [LARGE SCALE GENOMIC DNA]</scope>
</reference>
<keyword evidence="3 6" id="KW-0479">Metal-binding</keyword>
<feature type="binding site" evidence="6">
    <location>
        <position position="163"/>
    </location>
    <ligand>
        <name>Mn(2+)</name>
        <dbReference type="ChEBI" id="CHEBI:29035"/>
    </ligand>
</feature>
<keyword evidence="5" id="KW-0408">Iron</keyword>
<comment type="function">
    <text evidence="7">Destroys radicals which are normally produced within the cells and which are toxic to biological systems.</text>
</comment>
<evidence type="ECO:0000259" key="9">
    <source>
        <dbReference type="Pfam" id="PF02777"/>
    </source>
</evidence>
<organism evidence="10 11">
    <name type="scientific">Candidatus Falkowbacteria bacterium CG10_big_fil_rev_8_21_14_0_10_39_9</name>
    <dbReference type="NCBI Taxonomy" id="1974566"/>
    <lineage>
        <taxon>Bacteria</taxon>
        <taxon>Candidatus Falkowiibacteriota</taxon>
    </lineage>
</organism>
<keyword evidence="4 7" id="KW-0560">Oxidoreductase</keyword>
<dbReference type="EMBL" id="PFAQ01000026">
    <property type="protein sequence ID" value="PIT94970.1"/>
    <property type="molecule type" value="Genomic_DNA"/>
</dbReference>
<dbReference type="InterPro" id="IPR001189">
    <property type="entry name" value="Mn/Fe_SOD"/>
</dbReference>
<feature type="binding site" evidence="6">
    <location>
        <position position="78"/>
    </location>
    <ligand>
        <name>Mn(2+)</name>
        <dbReference type="ChEBI" id="CHEBI:29035"/>
    </ligand>
</feature>
<accession>A0A2M6WQA8</accession>
<dbReference type="Pfam" id="PF00081">
    <property type="entry name" value="Sod_Fe_N"/>
    <property type="match status" value="1"/>
</dbReference>
<evidence type="ECO:0000256" key="4">
    <source>
        <dbReference type="ARBA" id="ARBA00023002"/>
    </source>
</evidence>
<dbReference type="GO" id="GO:0004784">
    <property type="term" value="F:superoxide dismutase activity"/>
    <property type="evidence" value="ECO:0007669"/>
    <property type="project" value="UniProtKB-EC"/>
</dbReference>
<feature type="domain" description="Manganese/iron superoxide dismutase C-terminal" evidence="9">
    <location>
        <begin position="94"/>
        <end position="193"/>
    </location>
</feature>
<dbReference type="AlphaFoldDB" id="A0A2M6WQA8"/>
<feature type="domain" description="Manganese/iron superoxide dismutase N-terminal" evidence="8">
    <location>
        <begin position="2"/>
        <end position="86"/>
    </location>
</feature>
<gene>
    <name evidence="10" type="ORF">COT98_01605</name>
</gene>
<dbReference type="InterPro" id="IPR036314">
    <property type="entry name" value="SOD_C_sf"/>
</dbReference>
<evidence type="ECO:0000256" key="1">
    <source>
        <dbReference type="ARBA" id="ARBA00008714"/>
    </source>
</evidence>
<name>A0A2M6WQA8_9BACT</name>
<evidence type="ECO:0000313" key="11">
    <source>
        <dbReference type="Proteomes" id="UP000228900"/>
    </source>
</evidence>
<dbReference type="Pfam" id="PF02777">
    <property type="entry name" value="Sod_Fe_C"/>
    <property type="match status" value="1"/>
</dbReference>
<dbReference type="PANTHER" id="PTHR42769:SF3">
    <property type="entry name" value="SUPEROXIDE DISMUTASE [FE] 2, CHLOROPLASTIC"/>
    <property type="match status" value="1"/>
</dbReference>
<evidence type="ECO:0000259" key="8">
    <source>
        <dbReference type="Pfam" id="PF00081"/>
    </source>
</evidence>